<keyword evidence="3" id="KW-1185">Reference proteome</keyword>
<evidence type="ECO:0000313" key="3">
    <source>
        <dbReference type="Proteomes" id="UP001187192"/>
    </source>
</evidence>
<proteinExistence type="predicted"/>
<evidence type="ECO:0000256" key="1">
    <source>
        <dbReference type="SAM" id="MobiDB-lite"/>
    </source>
</evidence>
<feature type="region of interest" description="Disordered" evidence="1">
    <location>
        <begin position="53"/>
        <end position="76"/>
    </location>
</feature>
<name>A0AA88CP42_FICCA</name>
<sequence>MLIWRARCSVQPRKKSERRAAGGLGWEANQRRMGSWRWARALMMGRLPDLPRSLTFSTPEGRAGWGGKGRTRGWTEEGWAERRGERVGRFWGVVKMVMGKRRRAS</sequence>
<organism evidence="2 3">
    <name type="scientific">Ficus carica</name>
    <name type="common">Common fig</name>
    <dbReference type="NCBI Taxonomy" id="3494"/>
    <lineage>
        <taxon>Eukaryota</taxon>
        <taxon>Viridiplantae</taxon>
        <taxon>Streptophyta</taxon>
        <taxon>Embryophyta</taxon>
        <taxon>Tracheophyta</taxon>
        <taxon>Spermatophyta</taxon>
        <taxon>Magnoliopsida</taxon>
        <taxon>eudicotyledons</taxon>
        <taxon>Gunneridae</taxon>
        <taxon>Pentapetalae</taxon>
        <taxon>rosids</taxon>
        <taxon>fabids</taxon>
        <taxon>Rosales</taxon>
        <taxon>Moraceae</taxon>
        <taxon>Ficeae</taxon>
        <taxon>Ficus</taxon>
    </lineage>
</organism>
<dbReference type="Proteomes" id="UP001187192">
    <property type="component" value="Unassembled WGS sequence"/>
</dbReference>
<accession>A0AA88CP42</accession>
<gene>
    <name evidence="2" type="ORF">TIFTF001_051443</name>
</gene>
<evidence type="ECO:0000313" key="2">
    <source>
        <dbReference type="EMBL" id="GMN25495.1"/>
    </source>
</evidence>
<comment type="caution">
    <text evidence="2">The sequence shown here is derived from an EMBL/GenBank/DDBJ whole genome shotgun (WGS) entry which is preliminary data.</text>
</comment>
<reference evidence="2" key="1">
    <citation type="submission" date="2023-07" db="EMBL/GenBank/DDBJ databases">
        <title>draft genome sequence of fig (Ficus carica).</title>
        <authorList>
            <person name="Takahashi T."/>
            <person name="Nishimura K."/>
        </authorList>
    </citation>
    <scope>NUCLEOTIDE SEQUENCE</scope>
</reference>
<dbReference type="AlphaFoldDB" id="A0AA88CP42"/>
<protein>
    <submittedName>
        <fullName evidence="2">Uncharacterized protein</fullName>
    </submittedName>
</protein>
<dbReference type="EMBL" id="BTGU01009543">
    <property type="protein sequence ID" value="GMN25495.1"/>
    <property type="molecule type" value="Genomic_DNA"/>
</dbReference>